<sequence>LTVYEITRPKILSGEWKINCTKLDKEYSIDYNFVTPTLLQDTSKNPIGKIFSDKTFSLRRRIDLTTKASIVRTVWNYNLRTFPIEGGSDIQGFDKINWIWKKIGFNTKLVLEDVETGEKLAEFDRKRFSTKYIGDISIFKDLPEDINWLIVFSGSYCVKMIKNEEKSI</sequence>
<evidence type="ECO:0000313" key="2">
    <source>
        <dbReference type="Proteomes" id="UP000070444"/>
    </source>
</evidence>
<name>A0A137NWJ9_CONC2</name>
<evidence type="ECO:0000313" key="1">
    <source>
        <dbReference type="EMBL" id="KXN67009.1"/>
    </source>
</evidence>
<organism evidence="1 2">
    <name type="scientific">Conidiobolus coronatus (strain ATCC 28846 / CBS 209.66 / NRRL 28638)</name>
    <name type="common">Delacroixia coronata</name>
    <dbReference type="NCBI Taxonomy" id="796925"/>
    <lineage>
        <taxon>Eukaryota</taxon>
        <taxon>Fungi</taxon>
        <taxon>Fungi incertae sedis</taxon>
        <taxon>Zoopagomycota</taxon>
        <taxon>Entomophthoromycotina</taxon>
        <taxon>Entomophthoromycetes</taxon>
        <taxon>Entomophthorales</taxon>
        <taxon>Ancylistaceae</taxon>
        <taxon>Conidiobolus</taxon>
    </lineage>
</organism>
<feature type="non-terminal residue" evidence="1">
    <location>
        <position position="1"/>
    </location>
</feature>
<protein>
    <submittedName>
        <fullName evidence="1">Uncharacterized protein</fullName>
    </submittedName>
</protein>
<accession>A0A137NWJ9</accession>
<dbReference type="EMBL" id="KQ964668">
    <property type="protein sequence ID" value="KXN67009.1"/>
    <property type="molecule type" value="Genomic_DNA"/>
</dbReference>
<reference evidence="1 2" key="1">
    <citation type="journal article" date="2015" name="Genome Biol. Evol.">
        <title>Phylogenomic analyses indicate that early fungi evolved digesting cell walls of algal ancestors of land plants.</title>
        <authorList>
            <person name="Chang Y."/>
            <person name="Wang S."/>
            <person name="Sekimoto S."/>
            <person name="Aerts A.L."/>
            <person name="Choi C."/>
            <person name="Clum A."/>
            <person name="LaButti K.M."/>
            <person name="Lindquist E.A."/>
            <person name="Yee Ngan C."/>
            <person name="Ohm R.A."/>
            <person name="Salamov A.A."/>
            <person name="Grigoriev I.V."/>
            <person name="Spatafora J.W."/>
            <person name="Berbee M.L."/>
        </authorList>
    </citation>
    <scope>NUCLEOTIDE SEQUENCE [LARGE SCALE GENOMIC DNA]</scope>
    <source>
        <strain evidence="1 2">NRRL 28638</strain>
    </source>
</reference>
<proteinExistence type="predicted"/>
<keyword evidence="2" id="KW-1185">Reference proteome</keyword>
<dbReference type="AlphaFoldDB" id="A0A137NWJ9"/>
<gene>
    <name evidence="1" type="ORF">CONCODRAFT_167911</name>
</gene>
<dbReference type="Proteomes" id="UP000070444">
    <property type="component" value="Unassembled WGS sequence"/>
</dbReference>